<dbReference type="Proteomes" id="UP000807504">
    <property type="component" value="Unassembled WGS sequence"/>
</dbReference>
<evidence type="ECO:0000313" key="1">
    <source>
        <dbReference type="EMBL" id="KAF8788748.1"/>
    </source>
</evidence>
<proteinExistence type="predicted"/>
<accession>A0A8T0FEU5</accession>
<comment type="caution">
    <text evidence="1">The sequence shown here is derived from an EMBL/GenBank/DDBJ whole genome shotgun (WGS) entry which is preliminary data.</text>
</comment>
<gene>
    <name evidence="1" type="ORF">HNY73_006754</name>
</gene>
<name>A0A8T0FEU5_ARGBR</name>
<protein>
    <submittedName>
        <fullName evidence="1">Uncharacterized protein</fullName>
    </submittedName>
</protein>
<organism evidence="1 2">
    <name type="scientific">Argiope bruennichi</name>
    <name type="common">Wasp spider</name>
    <name type="synonym">Aranea bruennichi</name>
    <dbReference type="NCBI Taxonomy" id="94029"/>
    <lineage>
        <taxon>Eukaryota</taxon>
        <taxon>Metazoa</taxon>
        <taxon>Ecdysozoa</taxon>
        <taxon>Arthropoda</taxon>
        <taxon>Chelicerata</taxon>
        <taxon>Arachnida</taxon>
        <taxon>Araneae</taxon>
        <taxon>Araneomorphae</taxon>
        <taxon>Entelegynae</taxon>
        <taxon>Araneoidea</taxon>
        <taxon>Araneidae</taxon>
        <taxon>Argiope</taxon>
    </lineage>
</organism>
<reference evidence="1" key="1">
    <citation type="journal article" date="2020" name="bioRxiv">
        <title>Chromosome-level reference genome of the European wasp spider Argiope bruennichi: a resource for studies on range expansion and evolutionary adaptation.</title>
        <authorList>
            <person name="Sheffer M.M."/>
            <person name="Hoppe A."/>
            <person name="Krehenwinkel H."/>
            <person name="Uhl G."/>
            <person name="Kuss A.W."/>
            <person name="Jensen L."/>
            <person name="Jensen C."/>
            <person name="Gillespie R.G."/>
            <person name="Hoff K.J."/>
            <person name="Prost S."/>
        </authorList>
    </citation>
    <scope>NUCLEOTIDE SEQUENCE</scope>
</reference>
<dbReference type="EMBL" id="JABXBU010000012">
    <property type="protein sequence ID" value="KAF8788748.1"/>
    <property type="molecule type" value="Genomic_DNA"/>
</dbReference>
<keyword evidence="2" id="KW-1185">Reference proteome</keyword>
<sequence length="234" mass="26649">MDLVNFNVYDFTVVLCKTTSPLYRSYHCSVQDSSLPLFCARLVFAIVLCKTLPLLCPSLYHCSVQDFTIALCKTLPLLCARLYHCSVQDFTIALCKTLPLLCPSLYHCSVQDFTIALSQSLPLLCPSLYHCSVQYFHRCTVSMSLQLYCARLHRCTVYDFIVVPCMTSSLYRELGIQKAGLIHFLVSMKIIKQHNSEFLERTRGNYFFNTRSPTQSVAIFLHKSTCSDSKFVSP</sequence>
<reference evidence="1" key="2">
    <citation type="submission" date="2020-06" db="EMBL/GenBank/DDBJ databases">
        <authorList>
            <person name="Sheffer M."/>
        </authorList>
    </citation>
    <scope>NUCLEOTIDE SEQUENCE</scope>
</reference>
<dbReference type="AlphaFoldDB" id="A0A8T0FEU5"/>
<evidence type="ECO:0000313" key="2">
    <source>
        <dbReference type="Proteomes" id="UP000807504"/>
    </source>
</evidence>